<name>A0AC61RBG0_9FIRM</name>
<evidence type="ECO:0000313" key="2">
    <source>
        <dbReference type="Proteomes" id="UP000308836"/>
    </source>
</evidence>
<comment type="caution">
    <text evidence="1">The sequence shown here is derived from an EMBL/GenBank/DDBJ whole genome shotgun (WGS) entry which is preliminary data.</text>
</comment>
<reference evidence="1" key="1">
    <citation type="submission" date="2019-04" db="EMBL/GenBank/DDBJ databases">
        <title>Microbes associate with the intestines of laboratory mice.</title>
        <authorList>
            <person name="Navarre W."/>
            <person name="Wong E."/>
            <person name="Huang K."/>
            <person name="Tropini C."/>
            <person name="Ng K."/>
            <person name="Yu B."/>
        </authorList>
    </citation>
    <scope>NUCLEOTIDE SEQUENCE</scope>
    <source>
        <strain evidence="1">NM09_H32</strain>
    </source>
</reference>
<evidence type="ECO:0000313" key="1">
    <source>
        <dbReference type="EMBL" id="TGY67312.1"/>
    </source>
</evidence>
<keyword evidence="2" id="KW-1185">Reference proteome</keyword>
<sequence length="132" mass="14886">MKTIYNRNMNGTPYFGIALLIPLFITGIGVWCSHYPPKTRQALFGYRSPLSMRSERNWMAAQKALGHLWSWLGLADLAVVFFVELALTASKNVVWMVYGSLGMVAAQVFVLVATYLIIERKLKKLDASNENI</sequence>
<dbReference type="EMBL" id="SRYG01000001">
    <property type="protein sequence ID" value="TGY67312.1"/>
    <property type="molecule type" value="Genomic_DNA"/>
</dbReference>
<organism evidence="1 2">
    <name type="scientific">Dubosiella muris</name>
    <dbReference type="NCBI Taxonomy" id="3038133"/>
    <lineage>
        <taxon>Bacteria</taxon>
        <taxon>Bacillati</taxon>
        <taxon>Bacillota</taxon>
        <taxon>Erysipelotrichia</taxon>
        <taxon>Erysipelotrichales</taxon>
        <taxon>Erysipelotrichaceae</taxon>
        <taxon>Dubosiella</taxon>
    </lineage>
</organism>
<gene>
    <name evidence="1" type="ORF">E5336_00620</name>
</gene>
<proteinExistence type="predicted"/>
<accession>A0AC61RBG0</accession>
<dbReference type="Proteomes" id="UP000308836">
    <property type="component" value="Unassembled WGS sequence"/>
</dbReference>
<protein>
    <submittedName>
        <fullName evidence="1">SdpI family protein</fullName>
    </submittedName>
</protein>